<evidence type="ECO:0000313" key="3">
    <source>
        <dbReference type="Proteomes" id="UP000092445"/>
    </source>
</evidence>
<evidence type="ECO:0000313" key="2">
    <source>
        <dbReference type="EnsemblMetazoa" id="GPAI012143-PA"/>
    </source>
</evidence>
<reference evidence="3" key="1">
    <citation type="submission" date="2014-03" db="EMBL/GenBank/DDBJ databases">
        <authorList>
            <person name="Aksoy S."/>
            <person name="Warren W."/>
            <person name="Wilson R.K."/>
        </authorList>
    </citation>
    <scope>NUCLEOTIDE SEQUENCE [LARGE SCALE GENOMIC DNA]</scope>
    <source>
        <strain evidence="3">IAEA</strain>
    </source>
</reference>
<keyword evidence="3" id="KW-1185">Reference proteome</keyword>
<organism evidence="2 3">
    <name type="scientific">Glossina pallidipes</name>
    <name type="common">Tsetse fly</name>
    <dbReference type="NCBI Taxonomy" id="7398"/>
    <lineage>
        <taxon>Eukaryota</taxon>
        <taxon>Metazoa</taxon>
        <taxon>Ecdysozoa</taxon>
        <taxon>Arthropoda</taxon>
        <taxon>Hexapoda</taxon>
        <taxon>Insecta</taxon>
        <taxon>Pterygota</taxon>
        <taxon>Neoptera</taxon>
        <taxon>Endopterygota</taxon>
        <taxon>Diptera</taxon>
        <taxon>Brachycera</taxon>
        <taxon>Muscomorpha</taxon>
        <taxon>Hippoboscoidea</taxon>
        <taxon>Glossinidae</taxon>
        <taxon>Glossina</taxon>
    </lineage>
</organism>
<dbReference type="VEuPathDB" id="VectorBase:GPAI012143"/>
<dbReference type="InterPro" id="IPR025898">
    <property type="entry name" value="Tc3_transposase_DNA-bd_dom"/>
</dbReference>
<dbReference type="EnsemblMetazoa" id="GPAI012143-RA">
    <property type="protein sequence ID" value="GPAI012143-PA"/>
    <property type="gene ID" value="GPAI012143"/>
</dbReference>
<name>A0A1A9ZEF4_GLOPL</name>
<reference evidence="2" key="2">
    <citation type="submission" date="2020-05" db="UniProtKB">
        <authorList>
            <consortium name="EnsemblMetazoa"/>
        </authorList>
    </citation>
    <scope>IDENTIFICATION</scope>
    <source>
        <strain evidence="2">IAEA</strain>
    </source>
</reference>
<proteinExistence type="predicted"/>
<feature type="domain" description="Tc3 transposase DNA binding" evidence="1">
    <location>
        <begin position="39"/>
        <end position="84"/>
    </location>
</feature>
<dbReference type="Gene3D" id="1.10.10.60">
    <property type="entry name" value="Homeodomain-like"/>
    <property type="match status" value="1"/>
</dbReference>
<dbReference type="Pfam" id="PF11427">
    <property type="entry name" value="HTH_Tnp_Tc3_1"/>
    <property type="match status" value="1"/>
</dbReference>
<dbReference type="GO" id="GO:0003677">
    <property type="term" value="F:DNA binding"/>
    <property type="evidence" value="ECO:0007669"/>
    <property type="project" value="InterPro"/>
</dbReference>
<evidence type="ECO:0000259" key="1">
    <source>
        <dbReference type="Pfam" id="PF11427"/>
    </source>
</evidence>
<dbReference type="Proteomes" id="UP000092445">
    <property type="component" value="Unassembled WGS sequence"/>
</dbReference>
<dbReference type="AlphaFoldDB" id="A0A1A9ZEF4"/>
<sequence>MQRIKFIAQSRKLVSKAGVKKVPGTNAFIKALFLKARSGSELSNEERGKTERMRLAGKKIGEITIAINCHRNMVSNYLKHGDNYSRTKHSSHLPTNFMQTMALCQQMAANRKVIAINTLTVTAEIPKKKVPLASKQVQIECYAVVLKGKDTPNAKALRGDITTKQTVSKLRADKPEEIVAKTSENYWQTVKNCKSSKKN</sequence>
<protein>
    <recommendedName>
        <fullName evidence="1">Tc3 transposase DNA binding domain-containing protein</fullName>
    </recommendedName>
</protein>
<accession>A0A1A9ZEF4</accession>